<protein>
    <submittedName>
        <fullName evidence="2">(2Fe-2S)-binding protein</fullName>
    </submittedName>
</protein>
<evidence type="ECO:0000259" key="1">
    <source>
        <dbReference type="Pfam" id="PF04324"/>
    </source>
</evidence>
<sequence>MCHCEELTVNDLQEVFAFGARSFDDLKRMSRCGMGHCQAKYCYHHANELLATWMGVAESELSGTNHRIPIRPLPLKMLIGSDL</sequence>
<dbReference type="Pfam" id="PF04324">
    <property type="entry name" value="Fer2_BFD"/>
    <property type="match status" value="1"/>
</dbReference>
<dbReference type="Proteomes" id="UP000812672">
    <property type="component" value="Unassembled WGS sequence"/>
</dbReference>
<accession>A0ABS6GRB9</accession>
<dbReference type="InterPro" id="IPR007419">
    <property type="entry name" value="BFD-like_2Fe2S-bd_dom"/>
</dbReference>
<name>A0ABS6GRB9_9BACI</name>
<evidence type="ECO:0000313" key="2">
    <source>
        <dbReference type="EMBL" id="MBU6080977.1"/>
    </source>
</evidence>
<reference evidence="2 3" key="1">
    <citation type="journal article" date="2011" name="Int. J. Syst. Evol. Microbiol.">
        <title>Allobacillus halotolerans gen. nov., sp. nov. isolated from shrimp paste.</title>
        <authorList>
            <person name="Sheu S.Y."/>
            <person name="Arun A.B."/>
            <person name="Jiang S.R."/>
            <person name="Young C.C."/>
            <person name="Chen W.M."/>
        </authorList>
    </citation>
    <scope>NUCLEOTIDE SEQUENCE [LARGE SCALE GENOMIC DNA]</scope>
    <source>
        <strain evidence="2 3">LMG 24826</strain>
    </source>
</reference>
<comment type="caution">
    <text evidence="2">The sequence shown here is derived from an EMBL/GenBank/DDBJ whole genome shotgun (WGS) entry which is preliminary data.</text>
</comment>
<proteinExistence type="predicted"/>
<organism evidence="2 3">
    <name type="scientific">Allobacillus halotolerans</name>
    <dbReference type="NCBI Taxonomy" id="570278"/>
    <lineage>
        <taxon>Bacteria</taxon>
        <taxon>Bacillati</taxon>
        <taxon>Bacillota</taxon>
        <taxon>Bacilli</taxon>
        <taxon>Bacillales</taxon>
        <taxon>Bacillaceae</taxon>
        <taxon>Allobacillus</taxon>
    </lineage>
</organism>
<evidence type="ECO:0000313" key="3">
    <source>
        <dbReference type="Proteomes" id="UP000812672"/>
    </source>
</evidence>
<keyword evidence="3" id="KW-1185">Reference proteome</keyword>
<dbReference type="EMBL" id="JAHLZF010000010">
    <property type="protein sequence ID" value="MBU6080977.1"/>
    <property type="molecule type" value="Genomic_DNA"/>
</dbReference>
<feature type="domain" description="BFD-like [2Fe-2S]-binding" evidence="1">
    <location>
        <begin position="1"/>
        <end position="51"/>
    </location>
</feature>
<gene>
    <name evidence="2" type="ORF">KQ486_08090</name>
</gene>